<evidence type="ECO:0000256" key="9">
    <source>
        <dbReference type="SAM" id="SignalP"/>
    </source>
</evidence>
<evidence type="ECO:0000313" key="12">
    <source>
        <dbReference type="Proteomes" id="UP000076552"/>
    </source>
</evidence>
<evidence type="ECO:0000259" key="10">
    <source>
        <dbReference type="PROSITE" id="PS51760"/>
    </source>
</evidence>
<keyword evidence="5 8" id="KW-0119">Carbohydrate metabolism</keyword>
<dbReference type="SMART" id="SM00633">
    <property type="entry name" value="Glyco_10"/>
    <property type="match status" value="1"/>
</dbReference>
<dbReference type="PANTHER" id="PTHR31490">
    <property type="entry name" value="GLYCOSYL HYDROLASE"/>
    <property type="match status" value="1"/>
</dbReference>
<dbReference type="STRING" id="708197.A0A166T3Q0"/>
<dbReference type="FunFam" id="3.20.20.80:FF:000094">
    <property type="entry name" value="Endo-1,4-beta-xylanase"/>
    <property type="match status" value="1"/>
</dbReference>
<dbReference type="EMBL" id="LFIV01000070">
    <property type="protein sequence ID" value="KZL71539.1"/>
    <property type="molecule type" value="Genomic_DNA"/>
</dbReference>
<feature type="chain" id="PRO_5007879862" description="Beta-xylanase" evidence="9">
    <location>
        <begin position="19"/>
        <end position="326"/>
    </location>
</feature>
<feature type="domain" description="GH10" evidence="10">
    <location>
        <begin position="44"/>
        <end position="324"/>
    </location>
</feature>
<dbReference type="Gene3D" id="3.20.20.80">
    <property type="entry name" value="Glycosidases"/>
    <property type="match status" value="1"/>
</dbReference>
<evidence type="ECO:0000256" key="3">
    <source>
        <dbReference type="ARBA" id="ARBA00022651"/>
    </source>
</evidence>
<sequence>MKFSTSLVCLLAPITALAAPLEERQASQSLDKLFKAKGKQYFGTISDKNLLANTKNAAIIKADFGQLTPENSMKWDQIEPTQGKFNWANADTLVDFATQNGKKIRGHTLVWHSQLAGYVNNIKDKATLTKVIQDHIKAVVGRYKGKIYHWDVVNEIFNEDGTLRPSVFSNVLGEEFVSIAFKAARAADPNAKLYINDYNLDKANYGKTQGMAKKVKQWIAQGVPIDGIGSQTHLSAGQSGNILGALQTLASSGVKEVAITELDIAGASANDYTTVTKACLQVTQCVGITVWGVRDPDSWRASNSPLLFDANYNPKAAYTAIAKALA</sequence>
<keyword evidence="12" id="KW-1185">Reference proteome</keyword>
<comment type="catalytic activity">
    <reaction evidence="1 8">
        <text>Endohydrolysis of (1-&gt;4)-beta-D-xylosidic linkages in xylans.</text>
        <dbReference type="EC" id="3.2.1.8"/>
    </reaction>
</comment>
<keyword evidence="9" id="KW-0732">Signal</keyword>
<proteinExistence type="inferred from homology"/>
<dbReference type="Pfam" id="PF00331">
    <property type="entry name" value="Glyco_hydro_10"/>
    <property type="match status" value="1"/>
</dbReference>
<dbReference type="Proteomes" id="UP000076552">
    <property type="component" value="Unassembled WGS sequence"/>
</dbReference>
<keyword evidence="6 8" id="KW-0326">Glycosidase</keyword>
<keyword evidence="7 8" id="KW-0624">Polysaccharide degradation</keyword>
<dbReference type="InterPro" id="IPR017853">
    <property type="entry name" value="GH"/>
</dbReference>
<evidence type="ECO:0000313" key="11">
    <source>
        <dbReference type="EMBL" id="KZL71539.1"/>
    </source>
</evidence>
<dbReference type="SUPFAM" id="SSF51445">
    <property type="entry name" value="(Trans)glycosidases"/>
    <property type="match status" value="1"/>
</dbReference>
<gene>
    <name evidence="11" type="ORF">CT0861_11729</name>
</gene>
<keyword evidence="4 8" id="KW-0378">Hydrolase</keyword>
<feature type="signal peptide" evidence="9">
    <location>
        <begin position="1"/>
        <end position="18"/>
    </location>
</feature>
<organism evidence="11 12">
    <name type="scientific">Colletotrichum tofieldiae</name>
    <dbReference type="NCBI Taxonomy" id="708197"/>
    <lineage>
        <taxon>Eukaryota</taxon>
        <taxon>Fungi</taxon>
        <taxon>Dikarya</taxon>
        <taxon>Ascomycota</taxon>
        <taxon>Pezizomycotina</taxon>
        <taxon>Sordariomycetes</taxon>
        <taxon>Hypocreomycetidae</taxon>
        <taxon>Glomerellales</taxon>
        <taxon>Glomerellaceae</taxon>
        <taxon>Colletotrichum</taxon>
        <taxon>Colletotrichum spaethianum species complex</taxon>
    </lineage>
</organism>
<evidence type="ECO:0000256" key="8">
    <source>
        <dbReference type="RuleBase" id="RU361174"/>
    </source>
</evidence>
<evidence type="ECO:0000256" key="2">
    <source>
        <dbReference type="ARBA" id="ARBA00007495"/>
    </source>
</evidence>
<evidence type="ECO:0000256" key="7">
    <source>
        <dbReference type="ARBA" id="ARBA00023326"/>
    </source>
</evidence>
<reference evidence="11 12" key="1">
    <citation type="submission" date="2015-06" db="EMBL/GenBank/DDBJ databases">
        <title>Survival trade-offs in plant roots during colonization by closely related pathogenic and mutualistic fungi.</title>
        <authorList>
            <person name="Hacquard S."/>
            <person name="Kracher B."/>
            <person name="Hiruma K."/>
            <person name="Weinman A."/>
            <person name="Muench P."/>
            <person name="Garrido Oter R."/>
            <person name="Ver Loren van Themaat E."/>
            <person name="Dallerey J.-F."/>
            <person name="Damm U."/>
            <person name="Henrissat B."/>
            <person name="Lespinet O."/>
            <person name="Thon M."/>
            <person name="Kemen E."/>
            <person name="McHardy A.C."/>
            <person name="Schulze-Lefert P."/>
            <person name="O'Connell R.J."/>
        </authorList>
    </citation>
    <scope>NUCLEOTIDE SEQUENCE [LARGE SCALE GENOMIC DNA]</scope>
    <source>
        <strain evidence="11 12">0861</strain>
    </source>
</reference>
<evidence type="ECO:0000256" key="6">
    <source>
        <dbReference type="ARBA" id="ARBA00023295"/>
    </source>
</evidence>
<evidence type="ECO:0000256" key="4">
    <source>
        <dbReference type="ARBA" id="ARBA00022801"/>
    </source>
</evidence>
<protein>
    <recommendedName>
        <fullName evidence="8">Beta-xylanase</fullName>
        <ecNumber evidence="8">3.2.1.8</ecNumber>
    </recommendedName>
</protein>
<comment type="caution">
    <text evidence="11">The sequence shown here is derived from an EMBL/GenBank/DDBJ whole genome shotgun (WGS) entry which is preliminary data.</text>
</comment>
<keyword evidence="3" id="KW-0858">Xylan degradation</keyword>
<dbReference type="PROSITE" id="PS51760">
    <property type="entry name" value="GH10_2"/>
    <property type="match status" value="1"/>
</dbReference>
<evidence type="ECO:0000256" key="1">
    <source>
        <dbReference type="ARBA" id="ARBA00000681"/>
    </source>
</evidence>
<accession>A0A166T3Q0</accession>
<name>A0A166T3Q0_9PEZI</name>
<evidence type="ECO:0000256" key="5">
    <source>
        <dbReference type="ARBA" id="ARBA00023277"/>
    </source>
</evidence>
<dbReference type="AlphaFoldDB" id="A0A166T3Q0"/>
<dbReference type="InterPro" id="IPR001000">
    <property type="entry name" value="GH10_dom"/>
</dbReference>
<dbReference type="EC" id="3.2.1.8" evidence="8"/>
<dbReference type="PANTHER" id="PTHR31490:SF76">
    <property type="entry name" value="ENDO-1,4-BETA-XYLANASE C"/>
    <property type="match status" value="1"/>
</dbReference>
<dbReference type="PRINTS" id="PR00134">
    <property type="entry name" value="GLHYDRLASE10"/>
</dbReference>
<dbReference type="InterPro" id="IPR044846">
    <property type="entry name" value="GH10"/>
</dbReference>
<comment type="similarity">
    <text evidence="2 8">Belongs to the glycosyl hydrolase 10 (cellulase F) family.</text>
</comment>
<dbReference type="GO" id="GO:0031176">
    <property type="term" value="F:endo-1,4-beta-xylanase activity"/>
    <property type="evidence" value="ECO:0007669"/>
    <property type="project" value="UniProtKB-EC"/>
</dbReference>
<dbReference type="GO" id="GO:0045493">
    <property type="term" value="P:xylan catabolic process"/>
    <property type="evidence" value="ECO:0007669"/>
    <property type="project" value="UniProtKB-KW"/>
</dbReference>